<dbReference type="Pfam" id="PF20974">
    <property type="entry name" value="tRNA-synt_1c_C2"/>
    <property type="match status" value="1"/>
</dbReference>
<comment type="similarity">
    <text evidence="1">Belongs to the class-I aminoacyl-tRNA synthetase family.</text>
</comment>
<evidence type="ECO:0000313" key="14">
    <source>
        <dbReference type="Proteomes" id="UP000566819"/>
    </source>
</evidence>
<dbReference type="InterPro" id="IPR001412">
    <property type="entry name" value="aa-tRNA-synth_I_CS"/>
</dbReference>
<gene>
    <name evidence="13" type="ORF">G7Y89_g2046</name>
</gene>
<dbReference type="InterPro" id="IPR049437">
    <property type="entry name" value="tRNA-synt_1c_C2"/>
</dbReference>
<dbReference type="InterPro" id="IPR020056">
    <property type="entry name" value="Rbsml_bL25/Gln-tRNA_synth_N"/>
</dbReference>
<reference evidence="13 14" key="1">
    <citation type="submission" date="2020-03" db="EMBL/GenBank/DDBJ databases">
        <title>Draft Genome Sequence of Cudoniella acicularis.</title>
        <authorList>
            <person name="Buettner E."/>
            <person name="Kellner H."/>
        </authorList>
    </citation>
    <scope>NUCLEOTIDE SEQUENCE [LARGE SCALE GENOMIC DNA]</scope>
    <source>
        <strain evidence="13 14">DSM 108380</strain>
    </source>
</reference>
<evidence type="ECO:0000259" key="11">
    <source>
        <dbReference type="Pfam" id="PF03950"/>
    </source>
</evidence>
<comment type="caution">
    <text evidence="13">The sequence shown here is derived from an EMBL/GenBank/DDBJ whole genome shotgun (WGS) entry which is preliminary data.</text>
</comment>
<dbReference type="GO" id="GO:0006425">
    <property type="term" value="P:glutaminyl-tRNA aminoacylation"/>
    <property type="evidence" value="ECO:0007669"/>
    <property type="project" value="InterPro"/>
</dbReference>
<dbReference type="EC" id="6.1.1.18" evidence="2"/>
<feature type="domain" description="Glutamyl/glutaminyl-tRNA synthetase class Ib catalytic" evidence="10">
    <location>
        <begin position="89"/>
        <end position="397"/>
    </location>
</feature>
<evidence type="ECO:0000256" key="7">
    <source>
        <dbReference type="ARBA" id="ARBA00023146"/>
    </source>
</evidence>
<evidence type="ECO:0000256" key="3">
    <source>
        <dbReference type="ARBA" id="ARBA00022598"/>
    </source>
</evidence>
<keyword evidence="7" id="KW-0030">Aminoacyl-tRNA synthetase</keyword>
<proteinExistence type="inferred from homology"/>
<accession>A0A8H4W6F9</accession>
<evidence type="ECO:0000313" key="13">
    <source>
        <dbReference type="EMBL" id="KAF4636043.1"/>
    </source>
</evidence>
<keyword evidence="3" id="KW-0436">Ligase</keyword>
<dbReference type="FunFam" id="2.40.240.10:FF:000007">
    <property type="entry name" value="Glutamine--tRNA ligase"/>
    <property type="match status" value="1"/>
</dbReference>
<dbReference type="PANTHER" id="PTHR43097">
    <property type="entry name" value="GLUTAMINE-TRNA LIGASE"/>
    <property type="match status" value="1"/>
</dbReference>
<dbReference type="FunFam" id="3.40.50.620:FF:000183">
    <property type="entry name" value="Glutaminyl-tRNA synthetase"/>
    <property type="match status" value="1"/>
</dbReference>
<feature type="domain" description="tRNA synthetases class I (E and Q) anti-codon binding" evidence="12">
    <location>
        <begin position="507"/>
        <end position="563"/>
    </location>
</feature>
<evidence type="ECO:0000256" key="6">
    <source>
        <dbReference type="ARBA" id="ARBA00022917"/>
    </source>
</evidence>
<feature type="region of interest" description="Disordered" evidence="9">
    <location>
        <begin position="622"/>
        <end position="742"/>
    </location>
</feature>
<dbReference type="NCBIfam" id="TIGR00440">
    <property type="entry name" value="glnS"/>
    <property type="match status" value="1"/>
</dbReference>
<dbReference type="InterPro" id="IPR011035">
    <property type="entry name" value="Ribosomal_bL25/Gln-tRNA_synth"/>
</dbReference>
<dbReference type="EMBL" id="JAAMPI010000086">
    <property type="protein sequence ID" value="KAF4636043.1"/>
    <property type="molecule type" value="Genomic_DNA"/>
</dbReference>
<evidence type="ECO:0000256" key="1">
    <source>
        <dbReference type="ARBA" id="ARBA00005594"/>
    </source>
</evidence>
<dbReference type="PANTHER" id="PTHR43097:SF4">
    <property type="entry name" value="GLUTAMINE--TRNA LIGASE"/>
    <property type="match status" value="1"/>
</dbReference>
<dbReference type="Pfam" id="PF03950">
    <property type="entry name" value="tRNA-synt_1c_C"/>
    <property type="match status" value="1"/>
</dbReference>
<dbReference type="GO" id="GO:0004819">
    <property type="term" value="F:glutamine-tRNA ligase activity"/>
    <property type="evidence" value="ECO:0007669"/>
    <property type="project" value="UniProtKB-EC"/>
</dbReference>
<feature type="region of interest" description="Disordered" evidence="9">
    <location>
        <begin position="766"/>
        <end position="807"/>
    </location>
</feature>
<dbReference type="Gene3D" id="2.40.240.10">
    <property type="entry name" value="Ribosomal Protein L25, Chain P"/>
    <property type="match status" value="2"/>
</dbReference>
<evidence type="ECO:0000256" key="5">
    <source>
        <dbReference type="ARBA" id="ARBA00022840"/>
    </source>
</evidence>
<dbReference type="InterPro" id="IPR000924">
    <property type="entry name" value="Glu/Gln-tRNA-synth"/>
</dbReference>
<feature type="compositionally biased region" description="Basic residues" evidence="9">
    <location>
        <begin position="30"/>
        <end position="39"/>
    </location>
</feature>
<dbReference type="InterPro" id="IPR020059">
    <property type="entry name" value="Glu/Gln-tRNA-synth_Ib_codon-bd"/>
</dbReference>
<dbReference type="GO" id="GO:0005829">
    <property type="term" value="C:cytosol"/>
    <property type="evidence" value="ECO:0007669"/>
    <property type="project" value="TreeGrafter"/>
</dbReference>
<evidence type="ECO:0000256" key="2">
    <source>
        <dbReference type="ARBA" id="ARBA00012836"/>
    </source>
</evidence>
<feature type="compositionally biased region" description="Polar residues" evidence="9">
    <location>
        <begin position="693"/>
        <end position="709"/>
    </location>
</feature>
<evidence type="ECO:0000256" key="9">
    <source>
        <dbReference type="SAM" id="MobiDB-lite"/>
    </source>
</evidence>
<name>A0A8H4W6F9_9HELO</name>
<dbReference type="Proteomes" id="UP000566819">
    <property type="component" value="Unassembled WGS sequence"/>
</dbReference>
<evidence type="ECO:0000259" key="10">
    <source>
        <dbReference type="Pfam" id="PF00749"/>
    </source>
</evidence>
<feature type="domain" description="Glutamyl/glutaminyl-tRNA synthetase class Ib anti-codon binding" evidence="11">
    <location>
        <begin position="401"/>
        <end position="497"/>
    </location>
</feature>
<dbReference type="OrthoDB" id="10250478at2759"/>
<dbReference type="SUPFAM" id="SSF50715">
    <property type="entry name" value="Ribosomal protein L25-like"/>
    <property type="match status" value="1"/>
</dbReference>
<organism evidence="13 14">
    <name type="scientific">Cudoniella acicularis</name>
    <dbReference type="NCBI Taxonomy" id="354080"/>
    <lineage>
        <taxon>Eukaryota</taxon>
        <taxon>Fungi</taxon>
        <taxon>Dikarya</taxon>
        <taxon>Ascomycota</taxon>
        <taxon>Pezizomycotina</taxon>
        <taxon>Leotiomycetes</taxon>
        <taxon>Helotiales</taxon>
        <taxon>Tricladiaceae</taxon>
        <taxon>Cudoniella</taxon>
    </lineage>
</organism>
<feature type="compositionally biased region" description="Basic and acidic residues" evidence="9">
    <location>
        <begin position="766"/>
        <end position="789"/>
    </location>
</feature>
<feature type="compositionally biased region" description="Polar residues" evidence="9">
    <location>
        <begin position="668"/>
        <end position="677"/>
    </location>
</feature>
<dbReference type="PRINTS" id="PR00987">
    <property type="entry name" value="TRNASYNTHGLU"/>
</dbReference>
<dbReference type="InterPro" id="IPR014729">
    <property type="entry name" value="Rossmann-like_a/b/a_fold"/>
</dbReference>
<keyword evidence="6" id="KW-0648">Protein biosynthesis</keyword>
<protein>
    <recommendedName>
        <fullName evidence="2">glutamine--tRNA ligase</fullName>
        <ecNumber evidence="2">6.1.1.18</ecNumber>
    </recommendedName>
</protein>
<dbReference type="InterPro" id="IPR004514">
    <property type="entry name" value="Gln-tRNA-synth"/>
</dbReference>
<feature type="region of interest" description="Disordered" evidence="9">
    <location>
        <begin position="1"/>
        <end position="67"/>
    </location>
</feature>
<dbReference type="PROSITE" id="PS00178">
    <property type="entry name" value="AA_TRNA_LIGASE_I"/>
    <property type="match status" value="1"/>
</dbReference>
<keyword evidence="14" id="KW-1185">Reference proteome</keyword>
<sequence length="1291" mass="147288">MADAITEGAAKLQLDEETGEMVSKGELKKRLAKRAKKAAQAKAKAEAPVSVPAASKPVQKADDTKPEPMNMFAQGFLDEVYKERPMNPVITRFPPEPNGYLHIGHAKAIAVNFGFAKYHGGKTYLRFDDTNPEAEEEKYFVAIKEMVRWLGFEPCAITYSSDNFDKLYAKAEELIKKEKAYVCHCGDAEIKAQRGGEAHGPRFRCEHANQSVEKNLEEFRGMRDGKYKPREAFLRMKQNIEDGNPQMWDLAAYRVLDASHHRTGDTWKIYPTYDFTHCLCDSFENITHSLCTTEFILSRVSYEWLNKTLGVYEPMQREYGRLSITRTVLSKRKIMKLVNEGIVRGWDDPRLYTLIGIKRRGVPPGAILEFVNELGVTTSPTNIQLARFDQTVRRYLERTMPRLMMVLDPIPVVIEDAEEIEVDVPFSPKIPAMGSHKVRLTKTVYIERSDFREIDSKDYFRLAPGKSVGLLQVPFPIKATSFTKDGDTVTEVRAVYDKEGKKPKTYIHWVAEGSRKIEVRIHNSLFKSEKPDDAEGGFLQDINPNSEEIWSNAMIESGFDEVKRRAPWPEAAGESELGKGGLESVRFQAMRVAYMTPFSAQNESPISNSTFSDERYFRLNKVPENTVGEAPQSSNQIRRKPVPENAVGEASQRSNQIRRKPVPGQGPRNVSQGSSSGTRDDESPLYRGPIVPQGNNPYRQYMVPNNNNLGMGGARSGDRTRQNNPFAENPLDDNPFGDNAGPLERDEVEIILSEQRLVEVLDAEHQEMRRRSQHNNDSEEAKELAEHLRNSPPSSPHSVSSPSQDDTAHRLMNDLVGIRQWWKTNKRMWLQKRDDFAQIQQNIAELRARHRVAAGIDIGSSMDTLKFMKTQGKQHLAWFSENNRLMKLVWAQFKRLKEAAKKLSPPPPYPVWESGLYFYTEDTRGLNWLLDPNKSLAWWIGRVLPDFSRTQRCIEEFMDELDNNFAECVGQADDITEALRLHIERAKEERTKMGDKIATFERNARQAAENARIVQQTQGAESEQYKTLVENSEFYYQEVERVRSERNAAQEALEQRKKEDMGPIDAFKQKQWKFQAIGKMLQDTQTRGADLIDYLSCFQHPINVNLEAPQPELTYLNKLVCIWQQRCLVACDLAKISPETPREAQLWELLRDYVANHHFQRDSYHGKTVEQLYMIYQKEAAEFMALGNRIGSLISLLDDNRYRVPKVPLPPPYVPPARPVSTLGKSLNNALFERGPPIAEAHGILNQAYEPMGRRYPSSMNPETNTVANPFLCPSPRVPFPSGTAKTHQLT</sequence>
<evidence type="ECO:0000256" key="4">
    <source>
        <dbReference type="ARBA" id="ARBA00022741"/>
    </source>
</evidence>
<comment type="catalytic activity">
    <reaction evidence="8">
        <text>tRNA(Gln) + L-glutamine + ATP = L-glutaminyl-tRNA(Gln) + AMP + diphosphate</text>
        <dbReference type="Rhea" id="RHEA:20121"/>
        <dbReference type="Rhea" id="RHEA-COMP:9662"/>
        <dbReference type="Rhea" id="RHEA-COMP:9681"/>
        <dbReference type="ChEBI" id="CHEBI:30616"/>
        <dbReference type="ChEBI" id="CHEBI:33019"/>
        <dbReference type="ChEBI" id="CHEBI:58359"/>
        <dbReference type="ChEBI" id="CHEBI:78442"/>
        <dbReference type="ChEBI" id="CHEBI:78521"/>
        <dbReference type="ChEBI" id="CHEBI:456215"/>
        <dbReference type="EC" id="6.1.1.18"/>
    </reaction>
</comment>
<dbReference type="InterPro" id="IPR050132">
    <property type="entry name" value="Gln/Glu-tRNA_Ligase"/>
</dbReference>
<keyword evidence="4" id="KW-0547">Nucleotide-binding</keyword>
<dbReference type="SUPFAM" id="SSF52374">
    <property type="entry name" value="Nucleotidylyl transferase"/>
    <property type="match status" value="1"/>
</dbReference>
<dbReference type="Pfam" id="PF00749">
    <property type="entry name" value="tRNA-synt_1c"/>
    <property type="match status" value="1"/>
</dbReference>
<dbReference type="GO" id="GO:0005524">
    <property type="term" value="F:ATP binding"/>
    <property type="evidence" value="ECO:0007669"/>
    <property type="project" value="UniProtKB-KW"/>
</dbReference>
<evidence type="ECO:0000256" key="8">
    <source>
        <dbReference type="ARBA" id="ARBA00048270"/>
    </source>
</evidence>
<evidence type="ECO:0000259" key="12">
    <source>
        <dbReference type="Pfam" id="PF20974"/>
    </source>
</evidence>
<dbReference type="Gene3D" id="3.40.50.620">
    <property type="entry name" value="HUPs"/>
    <property type="match status" value="1"/>
</dbReference>
<dbReference type="InterPro" id="IPR020058">
    <property type="entry name" value="Glu/Gln-tRNA-synth_Ib_cat-dom"/>
</dbReference>
<keyword evidence="5" id="KW-0067">ATP-binding</keyword>